<dbReference type="EMBL" id="JBHSQE010000004">
    <property type="protein sequence ID" value="MFC6146449.1"/>
    <property type="molecule type" value="Genomic_DNA"/>
</dbReference>
<dbReference type="InterPro" id="IPR005950">
    <property type="entry name" value="ModA"/>
</dbReference>
<proteinExistence type="inferred from homology"/>
<dbReference type="NCBIfam" id="TIGR01256">
    <property type="entry name" value="modA"/>
    <property type="match status" value="1"/>
</dbReference>
<comment type="caution">
    <text evidence="5">The sequence shown here is derived from an EMBL/GenBank/DDBJ whole genome shotgun (WGS) entry which is preliminary data.</text>
</comment>
<gene>
    <name evidence="5" type="primary">modA</name>
    <name evidence="5" type="ORF">ACFPUZ_06485</name>
</gene>
<name>A0ABW1QAN4_9CORY</name>
<protein>
    <submittedName>
        <fullName evidence="5">Molybdate ABC transporter substrate-binding protein</fullName>
    </submittedName>
</protein>
<evidence type="ECO:0000313" key="5">
    <source>
        <dbReference type="EMBL" id="MFC6146449.1"/>
    </source>
</evidence>
<organism evidence="5 6">
    <name type="scientific">Corynebacterium nasicanis</name>
    <dbReference type="NCBI Taxonomy" id="1448267"/>
    <lineage>
        <taxon>Bacteria</taxon>
        <taxon>Bacillati</taxon>
        <taxon>Actinomycetota</taxon>
        <taxon>Actinomycetes</taxon>
        <taxon>Mycobacteriales</taxon>
        <taxon>Corynebacteriaceae</taxon>
        <taxon>Corynebacterium</taxon>
    </lineage>
</organism>
<dbReference type="Proteomes" id="UP001596244">
    <property type="component" value="Unassembled WGS sequence"/>
</dbReference>
<evidence type="ECO:0000313" key="6">
    <source>
        <dbReference type="Proteomes" id="UP001596244"/>
    </source>
</evidence>
<sequence>MKKAAAFAAALLLLVGCAPGDDGVVVLGAASTRALNGSLAELSPAPLEFFNAGSSTLVQQLADGSPGDVLITADEATMDAALAQGLVADPRVVATNTLVMVVPQGNPAGIRGVGDLGPDTALVLCDEQVPCGAVSRRLIDAGGWEVHPVSLEHAVSDVLGKVVSGEADAGWVYRTDAVAAGDRVEVIDLPGAANHPNSLVAAATTTARDAAEARAFVDLLTSAEMTPVWKNHGFTPTR</sequence>
<evidence type="ECO:0000256" key="2">
    <source>
        <dbReference type="ARBA" id="ARBA00022723"/>
    </source>
</evidence>
<evidence type="ECO:0000256" key="3">
    <source>
        <dbReference type="ARBA" id="ARBA00022729"/>
    </source>
</evidence>
<feature type="chain" id="PRO_5047304455" evidence="4">
    <location>
        <begin position="21"/>
        <end position="238"/>
    </location>
</feature>
<dbReference type="InterPro" id="IPR050682">
    <property type="entry name" value="ModA/WtpA"/>
</dbReference>
<dbReference type="PROSITE" id="PS51257">
    <property type="entry name" value="PROKAR_LIPOPROTEIN"/>
    <property type="match status" value="1"/>
</dbReference>
<dbReference type="RefSeq" id="WP_377000969.1">
    <property type="nucleotide sequence ID" value="NZ_JBHSQE010000004.1"/>
</dbReference>
<comment type="similarity">
    <text evidence="1">Belongs to the bacterial solute-binding protein ModA family.</text>
</comment>
<feature type="signal peptide" evidence="4">
    <location>
        <begin position="1"/>
        <end position="20"/>
    </location>
</feature>
<dbReference type="SUPFAM" id="SSF53850">
    <property type="entry name" value="Periplasmic binding protein-like II"/>
    <property type="match status" value="1"/>
</dbReference>
<accession>A0ABW1QAN4</accession>
<dbReference type="Gene3D" id="3.40.190.10">
    <property type="entry name" value="Periplasmic binding protein-like II"/>
    <property type="match status" value="2"/>
</dbReference>
<reference evidence="6" key="1">
    <citation type="journal article" date="2019" name="Int. J. Syst. Evol. Microbiol.">
        <title>The Global Catalogue of Microorganisms (GCM) 10K type strain sequencing project: providing services to taxonomists for standard genome sequencing and annotation.</title>
        <authorList>
            <consortium name="The Broad Institute Genomics Platform"/>
            <consortium name="The Broad Institute Genome Sequencing Center for Infectious Disease"/>
            <person name="Wu L."/>
            <person name="Ma J."/>
        </authorList>
    </citation>
    <scope>NUCLEOTIDE SEQUENCE [LARGE SCALE GENOMIC DNA]</scope>
    <source>
        <strain evidence="6">CCUG 51943</strain>
    </source>
</reference>
<evidence type="ECO:0000256" key="4">
    <source>
        <dbReference type="SAM" id="SignalP"/>
    </source>
</evidence>
<dbReference type="PANTHER" id="PTHR30632">
    <property type="entry name" value="MOLYBDATE-BINDING PERIPLASMIC PROTEIN"/>
    <property type="match status" value="1"/>
</dbReference>
<dbReference type="PIRSF" id="PIRSF004846">
    <property type="entry name" value="ModA"/>
    <property type="match status" value="1"/>
</dbReference>
<keyword evidence="3 4" id="KW-0732">Signal</keyword>
<evidence type="ECO:0000256" key="1">
    <source>
        <dbReference type="ARBA" id="ARBA00009175"/>
    </source>
</evidence>
<dbReference type="PANTHER" id="PTHR30632:SF0">
    <property type="entry name" value="SULFATE-BINDING PROTEIN"/>
    <property type="match status" value="1"/>
</dbReference>
<keyword evidence="6" id="KW-1185">Reference proteome</keyword>
<keyword evidence="2" id="KW-0479">Metal-binding</keyword>
<dbReference type="Pfam" id="PF13531">
    <property type="entry name" value="SBP_bac_11"/>
    <property type="match status" value="1"/>
</dbReference>